<dbReference type="InterPro" id="IPR045851">
    <property type="entry name" value="AMP-bd_C_sf"/>
</dbReference>
<dbReference type="GO" id="GO:0046949">
    <property type="term" value="P:fatty-acyl-CoA biosynthetic process"/>
    <property type="evidence" value="ECO:0007669"/>
    <property type="project" value="TreeGrafter"/>
</dbReference>
<name>A0A0M5J690_DROBS</name>
<dbReference type="SUPFAM" id="SSF56801">
    <property type="entry name" value="Acetyl-CoA synthetase-like"/>
    <property type="match status" value="2"/>
</dbReference>
<organism evidence="6 7">
    <name type="scientific">Drosophila busckii</name>
    <name type="common">Fruit fly</name>
    <dbReference type="NCBI Taxonomy" id="30019"/>
    <lineage>
        <taxon>Eukaryota</taxon>
        <taxon>Metazoa</taxon>
        <taxon>Ecdysozoa</taxon>
        <taxon>Arthropoda</taxon>
        <taxon>Hexapoda</taxon>
        <taxon>Insecta</taxon>
        <taxon>Pterygota</taxon>
        <taxon>Neoptera</taxon>
        <taxon>Endopterygota</taxon>
        <taxon>Diptera</taxon>
        <taxon>Brachycera</taxon>
        <taxon>Muscomorpha</taxon>
        <taxon>Ephydroidea</taxon>
        <taxon>Drosophilidae</taxon>
        <taxon>Drosophila</taxon>
    </lineage>
</organism>
<dbReference type="PANTHER" id="PTHR24096">
    <property type="entry name" value="LONG-CHAIN-FATTY-ACID--COA LIGASE"/>
    <property type="match status" value="1"/>
</dbReference>
<dbReference type="InterPro" id="IPR000873">
    <property type="entry name" value="AMP-dep_synth/lig_dom"/>
</dbReference>
<dbReference type="AlphaFoldDB" id="A0A0M5J690"/>
<dbReference type="Gene3D" id="3.40.50.12780">
    <property type="entry name" value="N-terminal domain of ligase-like"/>
    <property type="match status" value="2"/>
</dbReference>
<dbReference type="GO" id="GO:0005777">
    <property type="term" value="C:peroxisome"/>
    <property type="evidence" value="ECO:0007669"/>
    <property type="project" value="UniProtKB-SubCell"/>
</dbReference>
<dbReference type="GO" id="GO:0004467">
    <property type="term" value="F:long-chain fatty acid-CoA ligase activity"/>
    <property type="evidence" value="ECO:0007669"/>
    <property type="project" value="TreeGrafter"/>
</dbReference>
<dbReference type="STRING" id="30019.A0A0M5J690"/>
<dbReference type="Gene3D" id="3.30.300.30">
    <property type="match status" value="2"/>
</dbReference>
<dbReference type="PROSITE" id="PS00455">
    <property type="entry name" value="AMP_BINDING"/>
    <property type="match status" value="2"/>
</dbReference>
<dbReference type="Pfam" id="PF00501">
    <property type="entry name" value="AMP-binding"/>
    <property type="match status" value="2"/>
</dbReference>
<dbReference type="OrthoDB" id="10253869at2759"/>
<dbReference type="CDD" id="cd05911">
    <property type="entry name" value="Firefly_Luc_like"/>
    <property type="match status" value="1"/>
</dbReference>
<dbReference type="Proteomes" id="UP000494163">
    <property type="component" value="Chromosome X"/>
</dbReference>
<dbReference type="InterPro" id="IPR025110">
    <property type="entry name" value="AMP-bd_C"/>
</dbReference>
<proteinExistence type="inferred from homology"/>
<evidence type="ECO:0000256" key="3">
    <source>
        <dbReference type="ARBA" id="ARBA00023140"/>
    </source>
</evidence>
<dbReference type="InterPro" id="IPR020845">
    <property type="entry name" value="AMP-binding_CS"/>
</dbReference>
<feature type="domain" description="AMP-dependent synthetase/ligase" evidence="4">
    <location>
        <begin position="39"/>
        <end position="391"/>
    </location>
</feature>
<evidence type="ECO:0000313" key="7">
    <source>
        <dbReference type="Proteomes" id="UP000494163"/>
    </source>
</evidence>
<evidence type="ECO:0000256" key="2">
    <source>
        <dbReference type="ARBA" id="ARBA00006432"/>
    </source>
</evidence>
<keyword evidence="7" id="KW-1185">Reference proteome</keyword>
<protein>
    <submittedName>
        <fullName evidence="6">CG4830</fullName>
    </submittedName>
</protein>
<dbReference type="Pfam" id="PF13193">
    <property type="entry name" value="AMP-binding_C"/>
    <property type="match status" value="1"/>
</dbReference>
<evidence type="ECO:0000259" key="4">
    <source>
        <dbReference type="Pfam" id="PF00501"/>
    </source>
</evidence>
<dbReference type="EMBL" id="CP012528">
    <property type="protein sequence ID" value="ALC49344.1"/>
    <property type="molecule type" value="Genomic_DNA"/>
</dbReference>
<evidence type="ECO:0000259" key="5">
    <source>
        <dbReference type="Pfam" id="PF13193"/>
    </source>
</evidence>
<evidence type="ECO:0000256" key="1">
    <source>
        <dbReference type="ARBA" id="ARBA00004275"/>
    </source>
</evidence>
<accession>A0A0M5J690</accession>
<comment type="subcellular location">
    <subcellularLocation>
        <location evidence="1">Peroxisome</location>
    </subcellularLocation>
</comment>
<feature type="domain" description="AMP-binding enzyme C-terminal" evidence="5">
    <location>
        <begin position="925"/>
        <end position="1002"/>
    </location>
</feature>
<feature type="domain" description="AMP-dependent synthetase/ligase" evidence="4">
    <location>
        <begin position="522"/>
        <end position="874"/>
    </location>
</feature>
<dbReference type="PANTHER" id="PTHR24096:SF353">
    <property type="entry name" value="GH16244P-RELATED"/>
    <property type="match status" value="1"/>
</dbReference>
<dbReference type="FunFam" id="3.30.300.30:FF:000007">
    <property type="entry name" value="4-coumarate--CoA ligase 2"/>
    <property type="match status" value="1"/>
</dbReference>
<keyword evidence="3" id="KW-0576">Peroxisome</keyword>
<dbReference type="InterPro" id="IPR042099">
    <property type="entry name" value="ANL_N_sf"/>
</dbReference>
<sequence length="1016" mass="112942">MTAALPTSYNEQDKIWSGAPRSSIYSPDCSVGKVIFVTMKNWPHNVCQINDDDGITLTNSQALIWAIRIAQQLQQRQLNHEHVIGISGKMTTYMMPLGIACLMNATPYHGVNPAQDIDTLKHLYAITKPSLIFCDAADYQKVREATLEWSPEIFTLDAPLDGVPHIETLLLQATDTEMCYQPQALQQGGDQTMAILCSSGTTGLPKAVCMSNRMLIMENMPVNSDTVLYVASSLDWVSGLIALIFSGVFGVTRIITNQPFSPLNFVRLVQQYAINFTILPPRHLNALNACPAYTAAAMASIRMLTYSGEWVAQATLQRAQEICTNATLNTTYAMSEVPSITLNLGIGNYASAGRLQAGIRMRIVNEAGENLPHKQLGEILVHTGRNWPGYYNNELETRRIRDSEGWFHTGDLGYFDEQNFLYIVDRKRETLKYEGLHYWPNEIEAIIAELPQVQDVCVVGTYVEQHGDIAGALITVKVKTPTMTAAIPTSYNEKDKIWSGAPRSRLYDLNTSVGKVIHYTMKNWPTNVCQINDDDGITLTNSQALTWAIRIAQQLQKRELTHEHVIGITGRNTTYMMPLAVGCLFNATPFHTVNPVWDPDTIKFVYEITKPSVIFVDAAEYEKVREATLEWSPEIFTLDAPLDGVPHIETLLLEASTATEMCYQPQALQQGGDQTMAILCSSGTTGLPKAVCISNAMLTLDNMPVNNETVVYVASSLDWVSGLIAFIFCTVFGSTRVVTAKPFAPENFVRLAHTYKISFTIMPPRHLSVLNNCPAYTPEAMASMRQLTYGGELANGATLQRAQEICKNALLNSGYGMTEIPSITLNLGISNYASAGRVQPGNRIRIVDDDGKNLGYKQVGEICVHAGRKWAGYYGNPEETLKMQDSEGWFHTGDLGYFDEQNFLYIVDRKRETLKYEGHHYWPTEIESVIAELPQIESVCVVGIKEERYGDLAAALVVKAAGCDISAQQIEQHVERRLKGIEKKLHGGVRFTDKLPTNVNGKIMRKAAKEMFMALK</sequence>
<evidence type="ECO:0000313" key="6">
    <source>
        <dbReference type="EMBL" id="ALC49344.1"/>
    </source>
</evidence>
<comment type="similarity">
    <text evidence="2">Belongs to the ATP-dependent AMP-binding enzyme family.</text>
</comment>
<gene>
    <name evidence="6" type="ORF">Dbus_chrXg1200</name>
</gene>
<reference evidence="6 7" key="1">
    <citation type="submission" date="2015-08" db="EMBL/GenBank/DDBJ databases">
        <title>Ancestral chromatin configuration constrains chromatin evolution on differentiating sex chromosomes in Drosophila.</title>
        <authorList>
            <person name="Zhou Q."/>
            <person name="Bachtrog D."/>
        </authorList>
    </citation>
    <scope>NUCLEOTIDE SEQUENCE [LARGE SCALE GENOMIC DNA]</scope>
    <source>
        <tissue evidence="6">Whole larvae</tissue>
    </source>
</reference>
<dbReference type="FunFam" id="3.40.50.12780:FF:000025">
    <property type="entry name" value="luciferin 4-monooxygenase"/>
    <property type="match status" value="2"/>
</dbReference>